<comment type="caution">
    <text evidence="2">The sequence shown here is derived from an EMBL/GenBank/DDBJ whole genome shotgun (WGS) entry which is preliminary data.</text>
</comment>
<dbReference type="Gene3D" id="3.30.420.240">
    <property type="match status" value="1"/>
</dbReference>
<name>A0A1S9I916_9CLOT</name>
<accession>A0A1S9I916</accession>
<proteinExistence type="predicted"/>
<dbReference type="Pfam" id="PF22530">
    <property type="entry name" value="Terminase-T7_RNaseH-like"/>
    <property type="match status" value="1"/>
</dbReference>
<gene>
    <name evidence="2" type="ORF">BS638_06460</name>
</gene>
<organism evidence="2 3">
    <name type="scientific">Clostridium tepidum</name>
    <dbReference type="NCBI Taxonomy" id="1962263"/>
    <lineage>
        <taxon>Bacteria</taxon>
        <taxon>Bacillati</taxon>
        <taxon>Bacillota</taxon>
        <taxon>Clostridia</taxon>
        <taxon>Eubacteriales</taxon>
        <taxon>Clostridiaceae</taxon>
        <taxon>Clostridium</taxon>
    </lineage>
</organism>
<feature type="domain" description="Terminase large subunit ribonuclease H-like" evidence="1">
    <location>
        <begin position="327"/>
        <end position="424"/>
    </location>
</feature>
<dbReference type="EMBL" id="MRAE01000012">
    <property type="protein sequence ID" value="OOO66763.1"/>
    <property type="molecule type" value="Genomic_DNA"/>
</dbReference>
<protein>
    <recommendedName>
        <fullName evidence="1">Terminase large subunit ribonuclease H-like domain-containing protein</fullName>
    </recommendedName>
</protein>
<reference evidence="2 3" key="1">
    <citation type="submission" date="2016-12" db="EMBL/GenBank/DDBJ databases">
        <title>Clostridium tepidum sp. nov., a close relative of Clostridium sporogenes and Clostridium botulinum Group I.</title>
        <authorList>
            <person name="Dobritsa A.P."/>
            <person name="Kutumbaka K.K."/>
            <person name="Werner K."/>
            <person name="Wiedmann M."/>
            <person name="Asmus A."/>
            <person name="Samadpour M."/>
        </authorList>
    </citation>
    <scope>NUCLEOTIDE SEQUENCE [LARGE SCALE GENOMIC DNA]</scope>
    <source>
        <strain evidence="2 3">IEH 97212</strain>
    </source>
</reference>
<dbReference type="AlphaFoldDB" id="A0A1S9I916"/>
<dbReference type="InterPro" id="IPR006517">
    <property type="entry name" value="Phage_terminase_lsu-like_C"/>
</dbReference>
<dbReference type="NCBIfam" id="TIGR01630">
    <property type="entry name" value="psiM2_ORF9"/>
    <property type="match status" value="1"/>
</dbReference>
<dbReference type="Proteomes" id="UP000190256">
    <property type="component" value="Unassembled WGS sequence"/>
</dbReference>
<dbReference type="Pfam" id="PF03237">
    <property type="entry name" value="Terminase_6N"/>
    <property type="match status" value="1"/>
</dbReference>
<sequence>MVDELTRKRKILELLKQKAILESRESFWIFCKTIAPDFYKEDRTYLKNLCNTLQKIYEGKLINPKTNKPYRNLALSLPPRHGKSRTIGLFTAWCLGIDKQNSIMTASYNESIGTIFSRNCRDLISEPKNGNSKIIYSDIFPETVIKKGNSAVNDWTIEGGYNSYYGGGFGSSFTGRGCNLLIIDDPIKNAEEALNDNVLDNIYTQYTDTLMSRVEGDGITIIIQTRWNKKDLIGRVLSADKDNWYEVNLKAYDETRKGNDKMLCSSILNYEKYLMLKKSMSDLIFMANYNQICIDMKGALYQNLKKYENIPVDDKGNSLFEQIVCFVDTADTGKDYLCAIVAGVYNHQLYILDVVYTQERMEITENLVTDLLYRNKVNVCIVEANNGGKGFARRLQDLLLEKYNTNRTVIRWKQQTKNKQTRILMASSWIEENVFFPINVKERFEEFWEAIITFSKSGKNSHDDAPDALTALCENFGDGCKPINKITSIKIPGI</sequence>
<evidence type="ECO:0000313" key="3">
    <source>
        <dbReference type="Proteomes" id="UP000190256"/>
    </source>
</evidence>
<dbReference type="InterPro" id="IPR054762">
    <property type="entry name" value="Gp19_RNaseH-like"/>
</dbReference>
<evidence type="ECO:0000313" key="2">
    <source>
        <dbReference type="EMBL" id="OOO66763.1"/>
    </source>
</evidence>
<evidence type="ECO:0000259" key="1">
    <source>
        <dbReference type="Pfam" id="PF22530"/>
    </source>
</evidence>